<dbReference type="AlphaFoldDB" id="A0A0T5X8N5"/>
<dbReference type="PANTHER" id="PTHR34386:SF1">
    <property type="entry name" value="GLUTAREDOXIN-LIKE PROTEIN NRDH"/>
    <property type="match status" value="1"/>
</dbReference>
<dbReference type="SUPFAM" id="SSF52833">
    <property type="entry name" value="Thioredoxin-like"/>
    <property type="match status" value="1"/>
</dbReference>
<dbReference type="InterPro" id="IPR011767">
    <property type="entry name" value="GLR_AS"/>
</dbReference>
<dbReference type="InterPro" id="IPR036249">
    <property type="entry name" value="Thioredoxin-like_sf"/>
</dbReference>
<feature type="domain" description="Glutaredoxin" evidence="3">
    <location>
        <begin position="3"/>
        <end position="62"/>
    </location>
</feature>
<dbReference type="Gene3D" id="3.40.30.10">
    <property type="entry name" value="Glutaredoxin"/>
    <property type="match status" value="1"/>
</dbReference>
<dbReference type="Proteomes" id="UP000005273">
    <property type="component" value="Unassembled WGS sequence"/>
</dbReference>
<dbReference type="GO" id="GO:0009055">
    <property type="term" value="F:electron transfer activity"/>
    <property type="evidence" value="ECO:0007669"/>
    <property type="project" value="TreeGrafter"/>
</dbReference>
<proteinExistence type="predicted"/>
<dbReference type="eggNOG" id="COG0695">
    <property type="taxonomic scope" value="Bacteria"/>
</dbReference>
<evidence type="ECO:0000256" key="2">
    <source>
        <dbReference type="ARBA" id="ARBA00023284"/>
    </source>
</evidence>
<dbReference type="Pfam" id="PF00462">
    <property type="entry name" value="Glutaredoxin"/>
    <property type="match status" value="1"/>
</dbReference>
<protein>
    <submittedName>
        <fullName evidence="4">Glutaredoxin</fullName>
    </submittedName>
</protein>
<gene>
    <name evidence="4" type="ORF">HMPREF1705_03876</name>
</gene>
<organism evidence="4 5">
    <name type="scientific">Acetomicrobium hydrogeniformans ATCC BAA-1850</name>
    <dbReference type="NCBI Taxonomy" id="592015"/>
    <lineage>
        <taxon>Bacteria</taxon>
        <taxon>Thermotogati</taxon>
        <taxon>Synergistota</taxon>
        <taxon>Synergistia</taxon>
        <taxon>Synergistales</taxon>
        <taxon>Acetomicrobiaceae</taxon>
        <taxon>Acetomicrobium</taxon>
    </lineage>
</organism>
<dbReference type="InterPro" id="IPR002109">
    <property type="entry name" value="Glutaredoxin"/>
</dbReference>
<dbReference type="STRING" id="592015.HMPREF1705_03876"/>
<dbReference type="NCBIfam" id="TIGR02196">
    <property type="entry name" value="GlrX_YruB"/>
    <property type="match status" value="1"/>
</dbReference>
<dbReference type="PROSITE" id="PS00195">
    <property type="entry name" value="GLUTAREDOXIN_1"/>
    <property type="match status" value="1"/>
</dbReference>
<dbReference type="PANTHER" id="PTHR34386">
    <property type="entry name" value="GLUTAREDOXIN"/>
    <property type="match status" value="1"/>
</dbReference>
<sequence>MTVKVYSTPTCPWCTKVKEYLKDLGVEYEEVDVSKDRAAAMDMVRQTGQMGVPVTFIGDKFIVGYDPEAIKELLKDNSILD</sequence>
<dbReference type="OrthoDB" id="9795531at2"/>
<evidence type="ECO:0000256" key="1">
    <source>
        <dbReference type="ARBA" id="ARBA00023157"/>
    </source>
</evidence>
<keyword evidence="5" id="KW-1185">Reference proteome</keyword>
<comment type="caution">
    <text evidence="4">The sequence shown here is derived from an EMBL/GenBank/DDBJ whole genome shotgun (WGS) entry which is preliminary data.</text>
</comment>
<keyword evidence="1" id="KW-1015">Disulfide bond</keyword>
<evidence type="ECO:0000259" key="3">
    <source>
        <dbReference type="Pfam" id="PF00462"/>
    </source>
</evidence>
<evidence type="ECO:0000313" key="4">
    <source>
        <dbReference type="EMBL" id="KRT34640.1"/>
    </source>
</evidence>
<evidence type="ECO:0000313" key="5">
    <source>
        <dbReference type="Proteomes" id="UP000005273"/>
    </source>
</evidence>
<dbReference type="PROSITE" id="PS51354">
    <property type="entry name" value="GLUTAREDOXIN_2"/>
    <property type="match status" value="1"/>
</dbReference>
<reference evidence="5" key="1">
    <citation type="submission" date="2012-09" db="EMBL/GenBank/DDBJ databases">
        <authorList>
            <person name="Weinstock G."/>
            <person name="Sodergren E."/>
            <person name="Clifton S."/>
            <person name="Fulton L."/>
            <person name="Fulton B."/>
            <person name="Courtney L."/>
            <person name="Fronick C."/>
            <person name="Harrison M."/>
            <person name="Strong C."/>
            <person name="Farmer C."/>
            <person name="Delehaunty K."/>
            <person name="Markovic C."/>
            <person name="Hall O."/>
            <person name="Minx P."/>
            <person name="Tomlinson C."/>
            <person name="Mitreva M."/>
            <person name="Nelson J."/>
            <person name="Hou S."/>
            <person name="Wollam A."/>
            <person name="Pepin K.H."/>
            <person name="Johnson M."/>
            <person name="Bhonagiri V."/>
            <person name="Nash W.E."/>
            <person name="Suruliraj S."/>
            <person name="Warren W."/>
            <person name="Chinwalla A."/>
            <person name="Mardis E.R."/>
            <person name="Wilson R.K."/>
        </authorList>
    </citation>
    <scope>NUCLEOTIDE SEQUENCE [LARGE SCALE GENOMIC DNA]</scope>
    <source>
        <strain evidence="5">OS1</strain>
    </source>
</reference>
<dbReference type="InterPro" id="IPR011911">
    <property type="entry name" value="GlrX_YruB"/>
</dbReference>
<dbReference type="InterPro" id="IPR051548">
    <property type="entry name" value="Grx-like_ET"/>
</dbReference>
<dbReference type="InterPro" id="IPR014025">
    <property type="entry name" value="Glutaredoxin_subgr"/>
</dbReference>
<dbReference type="RefSeq" id="WP_009200483.1">
    <property type="nucleotide sequence ID" value="NZ_ACJX03000001.1"/>
</dbReference>
<name>A0A0T5X8N5_9BACT</name>
<dbReference type="CDD" id="cd02976">
    <property type="entry name" value="NrdH"/>
    <property type="match status" value="1"/>
</dbReference>
<dbReference type="EMBL" id="ACJX03000001">
    <property type="protein sequence ID" value="KRT34640.1"/>
    <property type="molecule type" value="Genomic_DNA"/>
</dbReference>
<dbReference type="PRINTS" id="PR00160">
    <property type="entry name" value="GLUTAREDOXIN"/>
</dbReference>
<keyword evidence="2" id="KW-0676">Redox-active center</keyword>
<accession>A0A0T5X8N5</accession>
<dbReference type="GO" id="GO:0045454">
    <property type="term" value="P:cell redox homeostasis"/>
    <property type="evidence" value="ECO:0007669"/>
    <property type="project" value="TreeGrafter"/>
</dbReference>